<dbReference type="EMBL" id="BAAFSV010000003">
    <property type="protein sequence ID" value="GAB1315343.1"/>
    <property type="molecule type" value="Genomic_DNA"/>
</dbReference>
<accession>A0ABQ0GC47</accession>
<dbReference type="GeneID" id="98176296"/>
<organism evidence="4 5">
    <name type="scientific">Madurella fahalii</name>
    <dbReference type="NCBI Taxonomy" id="1157608"/>
    <lineage>
        <taxon>Eukaryota</taxon>
        <taxon>Fungi</taxon>
        <taxon>Dikarya</taxon>
        <taxon>Ascomycota</taxon>
        <taxon>Pezizomycotina</taxon>
        <taxon>Sordariomycetes</taxon>
        <taxon>Sordariomycetidae</taxon>
        <taxon>Sordariales</taxon>
        <taxon>Sordariales incertae sedis</taxon>
        <taxon>Madurella</taxon>
    </lineage>
</organism>
<protein>
    <submittedName>
        <fullName evidence="4">HpcH/HpaI aldolase/citrate lyase domain-containing protein</fullName>
    </submittedName>
</protein>
<dbReference type="Pfam" id="PF03328">
    <property type="entry name" value="HpcH_HpaI"/>
    <property type="match status" value="1"/>
</dbReference>
<gene>
    <name evidence="4" type="ORF">MFIFM68171_05553</name>
</gene>
<keyword evidence="2 4" id="KW-0456">Lyase</keyword>
<dbReference type="Gene3D" id="3.20.20.60">
    <property type="entry name" value="Phosphoenolpyruvate-binding domains"/>
    <property type="match status" value="1"/>
</dbReference>
<dbReference type="PANTHER" id="PTHR30502:SF8">
    <property type="entry name" value="SYNTHASE, PUTATIVE-RELATED"/>
    <property type="match status" value="1"/>
</dbReference>
<dbReference type="InterPro" id="IPR005000">
    <property type="entry name" value="Aldolase/citrate-lyase_domain"/>
</dbReference>
<evidence type="ECO:0000256" key="2">
    <source>
        <dbReference type="ARBA" id="ARBA00023239"/>
    </source>
</evidence>
<evidence type="ECO:0000313" key="5">
    <source>
        <dbReference type="Proteomes" id="UP001628179"/>
    </source>
</evidence>
<reference evidence="4 5" key="1">
    <citation type="submission" date="2024-09" db="EMBL/GenBank/DDBJ databases">
        <title>Itraconazole resistance in Madurella fahalii resulting from another homologue of gene encoding cytochrome P450 14-alpha sterol demethylase (CYP51).</title>
        <authorList>
            <person name="Yoshioka I."/>
            <person name="Fahal A.H."/>
            <person name="Kaneko S."/>
            <person name="Yaguchi T."/>
        </authorList>
    </citation>
    <scope>NUCLEOTIDE SEQUENCE [LARGE SCALE GENOMIC DNA]</scope>
    <source>
        <strain evidence="4 5">IFM 68171</strain>
    </source>
</reference>
<dbReference type="InterPro" id="IPR040442">
    <property type="entry name" value="Pyrv_kinase-like_dom_sf"/>
</dbReference>
<proteinExistence type="predicted"/>
<evidence type="ECO:0000259" key="3">
    <source>
        <dbReference type="Pfam" id="PF03328"/>
    </source>
</evidence>
<evidence type="ECO:0000256" key="1">
    <source>
        <dbReference type="ARBA" id="ARBA00022723"/>
    </source>
</evidence>
<dbReference type="PANTHER" id="PTHR30502">
    <property type="entry name" value="2-KETO-3-DEOXY-L-RHAMNONATE ALDOLASE"/>
    <property type="match status" value="1"/>
</dbReference>
<keyword evidence="1" id="KW-0479">Metal-binding</keyword>
<dbReference type="GO" id="GO:0016829">
    <property type="term" value="F:lyase activity"/>
    <property type="evidence" value="ECO:0007669"/>
    <property type="project" value="UniProtKB-KW"/>
</dbReference>
<feature type="domain" description="HpcH/HpaI aldolase/citrate lyase" evidence="3">
    <location>
        <begin position="48"/>
        <end position="224"/>
    </location>
</feature>
<dbReference type="InterPro" id="IPR050251">
    <property type="entry name" value="HpcH-HpaI_aldolase"/>
</dbReference>
<dbReference type="SUPFAM" id="SSF51621">
    <property type="entry name" value="Phosphoenolpyruvate/pyruvate domain"/>
    <property type="match status" value="1"/>
</dbReference>
<dbReference type="Proteomes" id="UP001628179">
    <property type="component" value="Unassembled WGS sequence"/>
</dbReference>
<dbReference type="InterPro" id="IPR015813">
    <property type="entry name" value="Pyrv/PenolPyrv_kinase-like_dom"/>
</dbReference>
<dbReference type="RefSeq" id="XP_070917074.1">
    <property type="nucleotide sequence ID" value="XM_071060973.1"/>
</dbReference>
<comment type="caution">
    <text evidence="4">The sequence shown here is derived from an EMBL/GenBank/DDBJ whole genome shotgun (WGS) entry which is preliminary data.</text>
</comment>
<name>A0ABQ0GC47_9PEZI</name>
<keyword evidence="5" id="KW-1185">Reference proteome</keyword>
<evidence type="ECO:0000313" key="4">
    <source>
        <dbReference type="EMBL" id="GAB1315343.1"/>
    </source>
</evidence>
<sequence>MGSNLPPSSNPDALEGMQAYAAPSLFQPHRARQAIRDAHEKKIPCLIGYYAGLSSISITRLLAPMGYDMVWIDWEHTSCNIETMTTMVHEVMFMSGGRTIPFVRLPGHDHAAIGYALDAGASIIIPQLETVEQAKHVVSSAKFGTCDRRKGTRSVPPFRLLPGITDHALDGRRDVWQNLNDQAAIMVQIESLEGINNLDAILTEVPEIDIVWLGNFDCRVSMNLPINFGQGTEPEWLATVQKFDATVKKHNKPRAGFCLTGGAELSKAAEDNAIIVHTVDFMKLLEMAPQLAAAREAVALKTK</sequence>